<accession>A0AC34QP27</accession>
<sequence>MSRNFGDLLNRTDELNSSMRFDAFKQLSKPNTSFDIQAPKSATEYKLSQFQDIFKSSEEIWKKKRLDDGEQLNRSGFGVSSIFKKDEPSRFELTTNGIPKNYDVNSLQAIEGFVEDSIKRTRLEAERMFLNQHVIEMDLALASKKVAADSAQDKFVDGRIKTKFALPLNTFIENTFAEKMDKAVKSGGFTKVLDGLKAAVKEVNESSITSIWDTVFSLCKTVLLKEGESISEYRNSKDWMKHVVENATEHFQTEYRRYMENLIESNLEQAQRGGTPGTLPLIEAYLNVANLNYGKFMNDFYGSHPIWCVLFHALRLGDYKAASTVADVLSTVPSVSILVLVLHNLAKGESMDHSTRIKLYAEWNHEERTCTDPYKHAIYGLILDFESEDVNNNIENWLWSKLVSAKLDQQHGFDRFQNLQRLVALEYGEAYFMDDKSGGNPVLYFTVLFLTGQLERAIEVLQRAGLIVFSTHIAILCYTLKMIILTGSVRDDILVCDPGSTIDCKINFAKLLILYVKRFELVNISYALSYCYFLNNLQFESNKKQEGSLFEACVSRLVHVTGERDAILGKLQPDGSRIPGLLDEMAHNINVADVIARVALDTSLNGDNITACIIYCIAGRPNDAISLMNRQLSNCIAALSPVTEKAVALAEKLIKRYNTASESVVQKQKISTLRLLIQCYHIFRLAKENSYKKVVEEAEQMCVVPLDPDVVTTEVENFKMLPEEVISLLPEFCLTLMTAIVENYKQADPKTKHSMQSYAKAVLLYSAMIPHRFPTQIASKLLQMQTQIS</sequence>
<reference evidence="2" key="1">
    <citation type="submission" date="2022-11" db="UniProtKB">
        <authorList>
            <consortium name="WormBaseParasite"/>
        </authorList>
    </citation>
    <scope>IDENTIFICATION</scope>
</reference>
<dbReference type="Proteomes" id="UP000887576">
    <property type="component" value="Unplaced"/>
</dbReference>
<dbReference type="WBParaSite" id="JU765_v2.g18015.t1">
    <property type="protein sequence ID" value="JU765_v2.g18015.t1"/>
    <property type="gene ID" value="JU765_v2.g18015"/>
</dbReference>
<evidence type="ECO:0000313" key="2">
    <source>
        <dbReference type="WBParaSite" id="JU765_v2.g18015.t1"/>
    </source>
</evidence>
<evidence type="ECO:0000313" key="1">
    <source>
        <dbReference type="Proteomes" id="UP000887576"/>
    </source>
</evidence>
<protein>
    <submittedName>
        <fullName evidence="2">Nuclear pore protein</fullName>
    </submittedName>
</protein>
<proteinExistence type="predicted"/>
<name>A0AC34QP27_9BILA</name>
<organism evidence="1 2">
    <name type="scientific">Panagrolaimus sp. JU765</name>
    <dbReference type="NCBI Taxonomy" id="591449"/>
    <lineage>
        <taxon>Eukaryota</taxon>
        <taxon>Metazoa</taxon>
        <taxon>Ecdysozoa</taxon>
        <taxon>Nematoda</taxon>
        <taxon>Chromadorea</taxon>
        <taxon>Rhabditida</taxon>
        <taxon>Tylenchina</taxon>
        <taxon>Panagrolaimomorpha</taxon>
        <taxon>Panagrolaimoidea</taxon>
        <taxon>Panagrolaimidae</taxon>
        <taxon>Panagrolaimus</taxon>
    </lineage>
</organism>